<name>A0A6C1KC28_XANAU</name>
<dbReference type="EMBL" id="VAUP01000038">
    <property type="protein sequence ID" value="TLX41097.1"/>
    <property type="molecule type" value="Genomic_DNA"/>
</dbReference>
<feature type="signal peptide" evidence="1">
    <location>
        <begin position="1"/>
        <end position="23"/>
    </location>
</feature>
<feature type="chain" id="PRO_5025689353" evidence="1">
    <location>
        <begin position="24"/>
        <end position="110"/>
    </location>
</feature>
<dbReference type="RefSeq" id="WP_138401141.1">
    <property type="nucleotide sequence ID" value="NZ_JBAFVI010000003.1"/>
</dbReference>
<accession>A0A6C1KC28</accession>
<reference evidence="2 3" key="1">
    <citation type="submission" date="2019-05" db="EMBL/GenBank/DDBJ databases">
        <authorList>
            <person name="Zhou X."/>
        </authorList>
    </citation>
    <scope>NUCLEOTIDE SEQUENCE [LARGE SCALE GENOMIC DNA]</scope>
    <source>
        <strain evidence="2 3">DSM 432</strain>
    </source>
</reference>
<dbReference type="Proteomes" id="UP000305131">
    <property type="component" value="Unassembled WGS sequence"/>
</dbReference>
<organism evidence="2 3">
    <name type="scientific">Xanthobacter autotrophicus</name>
    <dbReference type="NCBI Taxonomy" id="280"/>
    <lineage>
        <taxon>Bacteria</taxon>
        <taxon>Pseudomonadati</taxon>
        <taxon>Pseudomonadota</taxon>
        <taxon>Alphaproteobacteria</taxon>
        <taxon>Hyphomicrobiales</taxon>
        <taxon>Xanthobacteraceae</taxon>
        <taxon>Xanthobacter</taxon>
    </lineage>
</organism>
<keyword evidence="1" id="KW-0732">Signal</keyword>
<sequence>MLRRIAATGVGCLPVLAAGAAMASPGGPAVAGLPPFDSSGPFARDASATALANRFGAGKVVFRTVPGPVRLVPTSGAPADDVDGDRDFRSAAPAMRAAQSLVYEMMLLLE</sequence>
<proteinExistence type="predicted"/>
<evidence type="ECO:0000256" key="1">
    <source>
        <dbReference type="SAM" id="SignalP"/>
    </source>
</evidence>
<evidence type="ECO:0000313" key="2">
    <source>
        <dbReference type="EMBL" id="TLX41097.1"/>
    </source>
</evidence>
<gene>
    <name evidence="2" type="ORF">FBQ73_19390</name>
</gene>
<dbReference type="AlphaFoldDB" id="A0A6C1KC28"/>
<evidence type="ECO:0000313" key="3">
    <source>
        <dbReference type="Proteomes" id="UP000305131"/>
    </source>
</evidence>
<dbReference type="GeneID" id="95775619"/>
<comment type="caution">
    <text evidence="2">The sequence shown here is derived from an EMBL/GenBank/DDBJ whole genome shotgun (WGS) entry which is preliminary data.</text>
</comment>
<protein>
    <submittedName>
        <fullName evidence="2">Uncharacterized protein</fullName>
    </submittedName>
</protein>